<dbReference type="AlphaFoldDB" id="A0A967EBG0"/>
<keyword evidence="3" id="KW-1185">Reference proteome</keyword>
<keyword evidence="1" id="KW-0812">Transmembrane</keyword>
<evidence type="ECO:0000313" key="2">
    <source>
        <dbReference type="EMBL" id="NHO53438.1"/>
    </source>
</evidence>
<keyword evidence="1" id="KW-1133">Transmembrane helix</keyword>
<comment type="caution">
    <text evidence="2">The sequence shown here is derived from an EMBL/GenBank/DDBJ whole genome shotgun (WGS) entry which is preliminary data.</text>
</comment>
<feature type="transmembrane region" description="Helical" evidence="1">
    <location>
        <begin position="276"/>
        <end position="307"/>
    </location>
</feature>
<feature type="transmembrane region" description="Helical" evidence="1">
    <location>
        <begin position="243"/>
        <end position="264"/>
    </location>
</feature>
<name>A0A967EBG0_9PROT</name>
<evidence type="ECO:0000256" key="1">
    <source>
        <dbReference type="SAM" id="Phobius"/>
    </source>
</evidence>
<keyword evidence="1" id="KW-0472">Membrane</keyword>
<organism evidence="2 3">
    <name type="scientific">Acetobacter estunensis</name>
    <dbReference type="NCBI Taxonomy" id="104097"/>
    <lineage>
        <taxon>Bacteria</taxon>
        <taxon>Pseudomonadati</taxon>
        <taxon>Pseudomonadota</taxon>
        <taxon>Alphaproteobacteria</taxon>
        <taxon>Acetobacterales</taxon>
        <taxon>Acetobacteraceae</taxon>
        <taxon>Acetobacter</taxon>
    </lineage>
</organism>
<protein>
    <submittedName>
        <fullName evidence="2">Uncharacterized protein</fullName>
    </submittedName>
</protein>
<dbReference type="RefSeq" id="WP_166313665.1">
    <property type="nucleotide sequence ID" value="NZ_WOTH01000008.1"/>
</dbReference>
<feature type="transmembrane region" description="Helical" evidence="1">
    <location>
        <begin position="46"/>
        <end position="63"/>
    </location>
</feature>
<feature type="transmembrane region" description="Helical" evidence="1">
    <location>
        <begin position="143"/>
        <end position="163"/>
    </location>
</feature>
<accession>A0A967EBG0</accession>
<dbReference type="Proteomes" id="UP000597459">
    <property type="component" value="Unassembled WGS sequence"/>
</dbReference>
<dbReference type="EMBL" id="WOTH01000008">
    <property type="protein sequence ID" value="NHO53438.1"/>
    <property type="molecule type" value="Genomic_DNA"/>
</dbReference>
<sequence>MAANILLFCSLAWPFLAGTVVAALVGRAGEGGESAQRQSQLAPNLSLVGLVLMVFDIPCAWWLEIHGFATQQGWMTESSLAVTGAVVLHASLVSRCFAPPRREDARALLSRDAVPFWTTGLLVLALMLSAPVARAAMLLSAPVLAVILLDTGAGCALVGWNMLRRNVTGTVLALTGLLHPNPTVSGLLTGFGMMLVSGLWPACLPSRSSPMLESVNSGEALRLAAAALITGSLLTAAPQSMEAAQAFSFLMIVAGFLTVATASLRLRVVSGEKAASLTLVSIGLAAIAVGIGEALLVDLVLFGPLLAGPWRDMKGRGQWKVACLLGLPVLGTTLLIVMVLSAIWPTVGLVLVLALTPAWKPVLRFLPSFHARMGSETSG</sequence>
<gene>
    <name evidence="2" type="ORF">GOB87_05595</name>
</gene>
<evidence type="ECO:0000313" key="3">
    <source>
        <dbReference type="Proteomes" id="UP000597459"/>
    </source>
</evidence>
<feature type="transmembrane region" description="Helical" evidence="1">
    <location>
        <begin position="114"/>
        <end position="136"/>
    </location>
</feature>
<proteinExistence type="predicted"/>
<feature type="transmembrane region" description="Helical" evidence="1">
    <location>
        <begin position="327"/>
        <end position="355"/>
    </location>
</feature>
<reference evidence="2" key="1">
    <citation type="submission" date="2019-11" db="EMBL/GenBank/DDBJ databases">
        <title>Description of new Acetobacter species.</title>
        <authorList>
            <person name="Cleenwerck I."/>
            <person name="Sombolestani A.S."/>
        </authorList>
    </citation>
    <scope>NUCLEOTIDE SEQUENCE</scope>
    <source>
        <strain evidence="2">LMG 1626</strain>
    </source>
</reference>